<sequence length="252" mass="26535">MDQIKVILTGHTRGLGASIAERLLARGVHVLGLSRRTHPTLAASVPGRFEQVALDLGDTAGLARWLASDSLSRFAAGASQILLINNAGTVQPVGPLETQSHDAIARAVSVNVTAPLMLSAALMAVTSTPAFAGVDRRIMHISSGAGRNATAGWSVYCATKAALDHHARAVALDQGLPLRIASVAPGVVDTDMQGEIRSSAEEKFPALRRFEALKSEGKLVTPAETAEKLLHHLFSADFGERVIADVRELSTN</sequence>
<proteinExistence type="predicted"/>
<gene>
    <name evidence="5" type="ORF">OVY01_19460</name>
</gene>
<organism evidence="5 6">
    <name type="scientific">Robbsia betulipollinis</name>
    <dbReference type="NCBI Taxonomy" id="2981849"/>
    <lineage>
        <taxon>Bacteria</taxon>
        <taxon>Pseudomonadati</taxon>
        <taxon>Pseudomonadota</taxon>
        <taxon>Betaproteobacteria</taxon>
        <taxon>Burkholderiales</taxon>
        <taxon>Burkholderiaceae</taxon>
        <taxon>Robbsia</taxon>
    </lineage>
</organism>
<dbReference type="InterPro" id="IPR002347">
    <property type="entry name" value="SDR_fam"/>
</dbReference>
<evidence type="ECO:0000313" key="5">
    <source>
        <dbReference type="EMBL" id="MCY0389325.1"/>
    </source>
</evidence>
<keyword evidence="2" id="KW-0963">Cytoplasm</keyword>
<comment type="subcellular location">
    <subcellularLocation>
        <location evidence="1">Cytoplasm</location>
    </subcellularLocation>
</comment>
<dbReference type="SUPFAM" id="SSF51735">
    <property type="entry name" value="NAD(P)-binding Rossmann-fold domains"/>
    <property type="match status" value="1"/>
</dbReference>
<evidence type="ECO:0000256" key="4">
    <source>
        <dbReference type="ARBA" id="ARBA00023002"/>
    </source>
</evidence>
<evidence type="ECO:0000256" key="3">
    <source>
        <dbReference type="ARBA" id="ARBA00022857"/>
    </source>
</evidence>
<reference evidence="5" key="1">
    <citation type="submission" date="2022-11" db="EMBL/GenBank/DDBJ databases">
        <title>Robbsia betulipollinis sp. nov., isolated from pollen of birch (Betula pendula).</title>
        <authorList>
            <person name="Shi H."/>
            <person name="Ambika Manirajan B."/>
            <person name="Ratering S."/>
            <person name="Geissler-Plaum R."/>
            <person name="Schnell S."/>
        </authorList>
    </citation>
    <scope>NUCLEOTIDE SEQUENCE</scope>
    <source>
        <strain evidence="5">Bb-Pol-6</strain>
    </source>
</reference>
<accession>A0ABT3ZSX0</accession>
<dbReference type="NCBIfam" id="NF005436">
    <property type="entry name" value="PRK07023.1"/>
    <property type="match status" value="1"/>
</dbReference>
<dbReference type="PANTHER" id="PTHR44085">
    <property type="entry name" value="SEPIAPTERIN REDUCTASE"/>
    <property type="match status" value="1"/>
</dbReference>
<comment type="caution">
    <text evidence="5">The sequence shown here is derived from an EMBL/GenBank/DDBJ whole genome shotgun (WGS) entry which is preliminary data.</text>
</comment>
<evidence type="ECO:0000256" key="2">
    <source>
        <dbReference type="ARBA" id="ARBA00022490"/>
    </source>
</evidence>
<dbReference type="PANTHER" id="PTHR44085:SF2">
    <property type="entry name" value="SEPIAPTERIN REDUCTASE"/>
    <property type="match status" value="1"/>
</dbReference>
<protein>
    <submittedName>
        <fullName evidence="5">SDR family oxidoreductase</fullName>
    </submittedName>
</protein>
<keyword evidence="6" id="KW-1185">Reference proteome</keyword>
<dbReference type="InterPro" id="IPR036291">
    <property type="entry name" value="NAD(P)-bd_dom_sf"/>
</dbReference>
<dbReference type="Gene3D" id="3.40.50.720">
    <property type="entry name" value="NAD(P)-binding Rossmann-like Domain"/>
    <property type="match status" value="1"/>
</dbReference>
<dbReference type="Pfam" id="PF00106">
    <property type="entry name" value="adh_short"/>
    <property type="match status" value="1"/>
</dbReference>
<keyword evidence="4" id="KW-0560">Oxidoreductase</keyword>
<name>A0ABT3ZSX0_9BURK</name>
<dbReference type="EMBL" id="JAPMXC010000010">
    <property type="protein sequence ID" value="MCY0389325.1"/>
    <property type="molecule type" value="Genomic_DNA"/>
</dbReference>
<dbReference type="Proteomes" id="UP001082899">
    <property type="component" value="Unassembled WGS sequence"/>
</dbReference>
<dbReference type="InterPro" id="IPR051721">
    <property type="entry name" value="Biopterin_syn/organic_redct"/>
</dbReference>
<dbReference type="RefSeq" id="WP_267849233.1">
    <property type="nucleotide sequence ID" value="NZ_JAPMXC010000010.1"/>
</dbReference>
<evidence type="ECO:0000313" key="6">
    <source>
        <dbReference type="Proteomes" id="UP001082899"/>
    </source>
</evidence>
<keyword evidence="3" id="KW-0521">NADP</keyword>
<dbReference type="PRINTS" id="PR00081">
    <property type="entry name" value="GDHRDH"/>
</dbReference>
<evidence type="ECO:0000256" key="1">
    <source>
        <dbReference type="ARBA" id="ARBA00004496"/>
    </source>
</evidence>